<proteinExistence type="predicted"/>
<organism evidence="1 2">
    <name type="scientific">Cotesia glomerata</name>
    <name type="common">Lepidopteran parasitic wasp</name>
    <name type="synonym">Apanteles glomeratus</name>
    <dbReference type="NCBI Taxonomy" id="32391"/>
    <lineage>
        <taxon>Eukaryota</taxon>
        <taxon>Metazoa</taxon>
        <taxon>Ecdysozoa</taxon>
        <taxon>Arthropoda</taxon>
        <taxon>Hexapoda</taxon>
        <taxon>Insecta</taxon>
        <taxon>Pterygota</taxon>
        <taxon>Neoptera</taxon>
        <taxon>Endopterygota</taxon>
        <taxon>Hymenoptera</taxon>
        <taxon>Apocrita</taxon>
        <taxon>Ichneumonoidea</taxon>
        <taxon>Braconidae</taxon>
        <taxon>Microgastrinae</taxon>
        <taxon>Cotesia</taxon>
    </lineage>
</organism>
<accession>A0AAV7I615</accession>
<sequence>MLTCPKTGKLLGPRGEKNLYQILPGPEKQPISVLCTFSADACGIYSFNPKIIDYSKCISTRREDLSDDYTTYVNSQNLTNNYNTECLKIIESSMPADLLNEFKQAYDRHENPSSEELLYSILKKLNVTVEEYAIEEPAIEDPTIDDANITAEKEDDNLDPIILPNTVSNITLDNLASESLEYDATNLNDQTSNDFSDHDDDNNINDYINYSSKSFEKSVILESTVNNSQIYLDDIEILESTVNNSQIYLDNTVILELENDDNNLLLISYC</sequence>
<comment type="caution">
    <text evidence="1">The sequence shown here is derived from an EMBL/GenBank/DDBJ whole genome shotgun (WGS) entry which is preliminary data.</text>
</comment>
<reference evidence="1 2" key="1">
    <citation type="journal article" date="2021" name="J. Hered.">
        <title>A chromosome-level genome assembly of the parasitoid wasp, Cotesia glomerata (Hymenoptera: Braconidae).</title>
        <authorList>
            <person name="Pinto B.J."/>
            <person name="Weis J.J."/>
            <person name="Gamble T."/>
            <person name="Ode P.J."/>
            <person name="Paul R."/>
            <person name="Zaspel J.M."/>
        </authorList>
    </citation>
    <scope>NUCLEOTIDE SEQUENCE [LARGE SCALE GENOMIC DNA]</scope>
    <source>
        <strain evidence="1">CgM1</strain>
    </source>
</reference>
<gene>
    <name evidence="1" type="ORF">KQX54_013755</name>
</gene>
<evidence type="ECO:0000313" key="1">
    <source>
        <dbReference type="EMBL" id="KAH0546694.1"/>
    </source>
</evidence>
<dbReference type="AlphaFoldDB" id="A0AAV7I615"/>
<dbReference type="Proteomes" id="UP000826195">
    <property type="component" value="Unassembled WGS sequence"/>
</dbReference>
<keyword evidence="2" id="KW-1185">Reference proteome</keyword>
<dbReference type="EMBL" id="JAHXZJ010002237">
    <property type="protein sequence ID" value="KAH0546694.1"/>
    <property type="molecule type" value="Genomic_DNA"/>
</dbReference>
<protein>
    <submittedName>
        <fullName evidence="1">Uncharacterized protein</fullName>
    </submittedName>
</protein>
<evidence type="ECO:0000313" key="2">
    <source>
        <dbReference type="Proteomes" id="UP000826195"/>
    </source>
</evidence>
<name>A0AAV7I615_COTGL</name>